<dbReference type="Gene3D" id="1.25.40.10">
    <property type="entry name" value="Tetratricopeptide repeat domain"/>
    <property type="match status" value="1"/>
</dbReference>
<name>A0A2Z5TYP8_9STRE</name>
<dbReference type="InterPro" id="IPR051476">
    <property type="entry name" value="Bac_ResReg_Asp_Phosphatase"/>
</dbReference>
<dbReference type="GO" id="GO:0005737">
    <property type="term" value="C:cytoplasm"/>
    <property type="evidence" value="ECO:0007669"/>
    <property type="project" value="UniProtKB-SubCell"/>
</dbReference>
<evidence type="ECO:0000313" key="7">
    <source>
        <dbReference type="Proteomes" id="UP000269331"/>
    </source>
</evidence>
<organism evidence="6 7">
    <name type="scientific">Streptococcus ruminantium</name>
    <dbReference type="NCBI Taxonomy" id="1917441"/>
    <lineage>
        <taxon>Bacteria</taxon>
        <taxon>Bacillati</taxon>
        <taxon>Bacillota</taxon>
        <taxon>Bacilli</taxon>
        <taxon>Lactobacillales</taxon>
        <taxon>Streptococcaceae</taxon>
        <taxon>Streptococcus</taxon>
    </lineage>
</organism>
<keyword evidence="3" id="KW-0677">Repeat</keyword>
<dbReference type="PANTHER" id="PTHR46630">
    <property type="entry name" value="TETRATRICOPEPTIDE REPEAT PROTEIN 29"/>
    <property type="match status" value="1"/>
</dbReference>
<dbReference type="InterPro" id="IPR011990">
    <property type="entry name" value="TPR-like_helical_dom_sf"/>
</dbReference>
<reference evidence="6 7" key="1">
    <citation type="journal article" date="2018" name="Genome Biol. Evol.">
        <title>Complete Genome Sequence of Streptococcus ruminantium sp. nov. GUT-187T (=DSM 104980T =JCM 31869T), the Type Strain of S. ruminantium, and Comparison with Genome Sequences of Streptococcus suis Strains.</title>
        <authorList>
            <person name="Tohya M."/>
            <person name="Sekizaki T."/>
            <person name="Miyoshi-Akiyama T."/>
        </authorList>
    </citation>
    <scope>NUCLEOTIDE SEQUENCE [LARGE SCALE GENOMIC DNA]</scope>
    <source>
        <strain evidence="6 7">GUT187T</strain>
    </source>
</reference>
<keyword evidence="4" id="KW-0802">TPR repeat</keyword>
<sequence length="224" mass="25544">MGAVDKEWAQGDGSMDKNIDKAWELFLEGKVAEAKELVEKDYHVETCLEYPVLNLFVYLYLEEKSFEGALVACQRYIQLARNEKNVEQEHIGLHQLAMVYRQLGNFTKALELIEEEGQLIADVFPDDKLKWSVNDYEQGYLRLKLGEIDSALYFMNKSLENALMTDDLVAQACAYRGLGEIYATNTATVLAKKAFEQAITVFEQVGDPFGVEEVRELMATYQII</sequence>
<comment type="subcellular location">
    <subcellularLocation>
        <location evidence="1">Cytoplasm</location>
    </subcellularLocation>
</comment>
<evidence type="ECO:0000256" key="5">
    <source>
        <dbReference type="ARBA" id="ARBA00038253"/>
    </source>
</evidence>
<evidence type="ECO:0000313" key="6">
    <source>
        <dbReference type="EMBL" id="BBA93452.1"/>
    </source>
</evidence>
<dbReference type="SUPFAM" id="SSF48452">
    <property type="entry name" value="TPR-like"/>
    <property type="match status" value="1"/>
</dbReference>
<gene>
    <name evidence="6" type="ORF">SR187_9255</name>
</gene>
<comment type="similarity">
    <text evidence="5">Belongs to the Rap family.</text>
</comment>
<evidence type="ECO:0000256" key="4">
    <source>
        <dbReference type="ARBA" id="ARBA00022803"/>
    </source>
</evidence>
<dbReference type="PANTHER" id="PTHR46630:SF1">
    <property type="entry name" value="TETRATRICOPEPTIDE REPEAT PROTEIN 29"/>
    <property type="match status" value="1"/>
</dbReference>
<dbReference type="KEGG" id="srq:SR187_9255"/>
<accession>A0A2Z5TYP8</accession>
<evidence type="ECO:0000256" key="2">
    <source>
        <dbReference type="ARBA" id="ARBA00022490"/>
    </source>
</evidence>
<keyword evidence="2" id="KW-0963">Cytoplasm</keyword>
<dbReference type="Proteomes" id="UP000269331">
    <property type="component" value="Chromosome"/>
</dbReference>
<evidence type="ECO:0000256" key="1">
    <source>
        <dbReference type="ARBA" id="ARBA00004496"/>
    </source>
</evidence>
<protein>
    <submittedName>
        <fullName evidence="6">Tetratricopeptide repeat-containing protein</fullName>
    </submittedName>
</protein>
<dbReference type="EMBL" id="AP018400">
    <property type="protein sequence ID" value="BBA93452.1"/>
    <property type="molecule type" value="Genomic_DNA"/>
</dbReference>
<dbReference type="AlphaFoldDB" id="A0A2Z5TYP8"/>
<proteinExistence type="inferred from homology"/>
<evidence type="ECO:0000256" key="3">
    <source>
        <dbReference type="ARBA" id="ARBA00022737"/>
    </source>
</evidence>